<dbReference type="PANTHER" id="PTHR27005:SF145">
    <property type="entry name" value="OS10G0142600 PROTEIN"/>
    <property type="match status" value="1"/>
</dbReference>
<evidence type="ECO:0000313" key="5">
    <source>
        <dbReference type="Proteomes" id="UP000006591"/>
    </source>
</evidence>
<evidence type="ECO:0000256" key="1">
    <source>
        <dbReference type="ARBA" id="ARBA00022741"/>
    </source>
</evidence>
<sequence>MDLQKNKHNEFIEKPKWIEDNISNIKAFTKEDIKGITSNYSKRLGNGKLGKVYKGILDDNHAVVVKKYIHMDSEEEFAKEVIVHSQINHKNIVRLIGYCTEKNDLMMVMEYMSNGDLDYHLHVKNSLDSLDLRLNIAIDCADALGYMHSMCSPVLHGDVKPSNILLDDSFNAKISDFGISRLLSADKTHTENMITCYMDPLYYQEERLTSKSDVYSFGIVLMELITKKRATCLTQALAEGQEMTELLDPMIANESNMKVLLEIEKLVQECLAEDIDRRPDICDVAAYLRMLRKMSQQAPQENFGWHLFAETQNDFKKQSHQGTNIISSIKMVFPRMMGILNVNMAKSENKGTPLYVSGKRIFTALEIKKITGNYSRIIGKDMFTVVYSGILEDNTQVAVKTHNMFERGKWRCANELNSLSELIHKNIINLLGFCYEMDAVILVYELIERGHLCNILHGNDTKRFPLPLDLRLDIAIGLAEGLSYMHSRSKPILHGNIRTVTVLLDDKFVPKISGFGSSKIGEDGKCRIVGSEMGYMDETFVNTRVLTRKSDVYSFGVVLLELITRKRIYYNGKDNNTAINFAKVYEKESSGRAMFDNEISADKNIPTLEDIGILAMKCFNPDIDKRPEMKEVCEQLLMLKRSSKKGKGKI</sequence>
<dbReference type="FunFam" id="1.10.510.10:FF:000474">
    <property type="entry name" value="Wall-associated receptor kinase 3"/>
    <property type="match status" value="1"/>
</dbReference>
<keyword evidence="5" id="KW-1185">Reference proteome</keyword>
<dbReference type="Proteomes" id="UP000006591">
    <property type="component" value="Chromosome 4"/>
</dbReference>
<dbReference type="STRING" id="4536.A0A0E0GY45"/>
<keyword evidence="1" id="KW-0547">Nucleotide-binding</keyword>
<proteinExistence type="predicted"/>
<organism evidence="4">
    <name type="scientific">Oryza nivara</name>
    <name type="common">Indian wild rice</name>
    <name type="synonym">Oryza sativa f. spontanea</name>
    <dbReference type="NCBI Taxonomy" id="4536"/>
    <lineage>
        <taxon>Eukaryota</taxon>
        <taxon>Viridiplantae</taxon>
        <taxon>Streptophyta</taxon>
        <taxon>Embryophyta</taxon>
        <taxon>Tracheophyta</taxon>
        <taxon>Spermatophyta</taxon>
        <taxon>Magnoliopsida</taxon>
        <taxon>Liliopsida</taxon>
        <taxon>Poales</taxon>
        <taxon>Poaceae</taxon>
        <taxon>BOP clade</taxon>
        <taxon>Oryzoideae</taxon>
        <taxon>Oryzeae</taxon>
        <taxon>Oryzinae</taxon>
        <taxon>Oryza</taxon>
    </lineage>
</organism>
<dbReference type="SMART" id="SM00220">
    <property type="entry name" value="S_TKc"/>
    <property type="match status" value="2"/>
</dbReference>
<dbReference type="InterPro" id="IPR001245">
    <property type="entry name" value="Ser-Thr/Tyr_kinase_cat_dom"/>
</dbReference>
<dbReference type="PANTHER" id="PTHR27005">
    <property type="entry name" value="WALL-ASSOCIATED RECEPTOR KINASE-LIKE 21"/>
    <property type="match status" value="1"/>
</dbReference>
<dbReference type="GO" id="GO:0005886">
    <property type="term" value="C:plasma membrane"/>
    <property type="evidence" value="ECO:0007669"/>
    <property type="project" value="TreeGrafter"/>
</dbReference>
<dbReference type="EnsemblPlants" id="ONIVA04G03470.1">
    <property type="protein sequence ID" value="ONIVA04G03470.1"/>
    <property type="gene ID" value="ONIVA04G03470"/>
</dbReference>
<dbReference type="Gene3D" id="1.10.510.10">
    <property type="entry name" value="Transferase(Phosphotransferase) domain 1"/>
    <property type="match status" value="2"/>
</dbReference>
<dbReference type="GO" id="GO:0004674">
    <property type="term" value="F:protein serine/threonine kinase activity"/>
    <property type="evidence" value="ECO:0007669"/>
    <property type="project" value="TreeGrafter"/>
</dbReference>
<dbReference type="GO" id="GO:0005524">
    <property type="term" value="F:ATP binding"/>
    <property type="evidence" value="ECO:0007669"/>
    <property type="project" value="UniProtKB-KW"/>
</dbReference>
<dbReference type="InterPro" id="IPR011009">
    <property type="entry name" value="Kinase-like_dom_sf"/>
</dbReference>
<dbReference type="Gene3D" id="3.30.200.20">
    <property type="entry name" value="Phosphorylase Kinase, domain 1"/>
    <property type="match status" value="2"/>
</dbReference>
<evidence type="ECO:0000256" key="2">
    <source>
        <dbReference type="ARBA" id="ARBA00022840"/>
    </source>
</evidence>
<reference evidence="4" key="2">
    <citation type="submission" date="2018-04" db="EMBL/GenBank/DDBJ databases">
        <title>OnivRS2 (Oryza nivara Reference Sequence Version 2).</title>
        <authorList>
            <person name="Zhang J."/>
            <person name="Kudrna D."/>
            <person name="Lee S."/>
            <person name="Talag J."/>
            <person name="Rajasekar S."/>
            <person name="Welchert J."/>
            <person name="Hsing Y.-I."/>
            <person name="Wing R.A."/>
        </authorList>
    </citation>
    <scope>NUCLEOTIDE SEQUENCE [LARGE SCALE GENOMIC DNA]</scope>
    <source>
        <strain evidence="4">SL10</strain>
    </source>
</reference>
<dbReference type="HOGENOM" id="CLU_000288_137_2_1"/>
<keyword evidence="2" id="KW-0067">ATP-binding</keyword>
<dbReference type="FunFam" id="3.30.200.20:FF:001124">
    <property type="entry name" value="S-receptor kinase1"/>
    <property type="match status" value="1"/>
</dbReference>
<dbReference type="PROSITE" id="PS00108">
    <property type="entry name" value="PROTEIN_KINASE_ST"/>
    <property type="match status" value="1"/>
</dbReference>
<dbReference type="FunFam" id="1.10.510.10:FF:001302">
    <property type="entry name" value="Protein kinase domain containing protein"/>
    <property type="match status" value="1"/>
</dbReference>
<dbReference type="OMA" id="THTENMI"/>
<dbReference type="Gramene" id="ONIVA04G03470.1">
    <property type="protein sequence ID" value="ONIVA04G03470.1"/>
    <property type="gene ID" value="ONIVA04G03470"/>
</dbReference>
<dbReference type="InterPro" id="IPR008271">
    <property type="entry name" value="Ser/Thr_kinase_AS"/>
</dbReference>
<dbReference type="InterPro" id="IPR045274">
    <property type="entry name" value="WAK-like"/>
</dbReference>
<dbReference type="AlphaFoldDB" id="A0A0E0GY45"/>
<dbReference type="Pfam" id="PF07714">
    <property type="entry name" value="PK_Tyr_Ser-Thr"/>
    <property type="match status" value="2"/>
</dbReference>
<protein>
    <recommendedName>
        <fullName evidence="3">Protein kinase domain-containing protein</fullName>
    </recommendedName>
</protein>
<reference evidence="4" key="1">
    <citation type="submission" date="2015-04" db="UniProtKB">
        <authorList>
            <consortium name="EnsemblPlants"/>
        </authorList>
    </citation>
    <scope>IDENTIFICATION</scope>
    <source>
        <strain evidence="4">SL10</strain>
    </source>
</reference>
<name>A0A0E0GY45_ORYNI</name>
<evidence type="ECO:0000259" key="3">
    <source>
        <dbReference type="PROSITE" id="PS50011"/>
    </source>
</evidence>
<dbReference type="InterPro" id="IPR000719">
    <property type="entry name" value="Prot_kinase_dom"/>
</dbReference>
<dbReference type="FunFam" id="3.30.200.20:FF:000337">
    <property type="entry name" value="Wall-associated receptor kinase 3"/>
    <property type="match status" value="1"/>
</dbReference>
<dbReference type="SUPFAM" id="SSF56112">
    <property type="entry name" value="Protein kinase-like (PK-like)"/>
    <property type="match status" value="2"/>
</dbReference>
<evidence type="ECO:0000313" key="4">
    <source>
        <dbReference type="EnsemblPlants" id="ONIVA04G03470.1"/>
    </source>
</evidence>
<feature type="domain" description="Protein kinase" evidence="3">
    <location>
        <begin position="38"/>
        <end position="290"/>
    </location>
</feature>
<dbReference type="PROSITE" id="PS50011">
    <property type="entry name" value="PROTEIN_KINASE_DOM"/>
    <property type="match status" value="2"/>
</dbReference>
<accession>A0A0E0GY45</accession>
<dbReference type="GO" id="GO:0007166">
    <property type="term" value="P:cell surface receptor signaling pathway"/>
    <property type="evidence" value="ECO:0007669"/>
    <property type="project" value="InterPro"/>
</dbReference>
<feature type="domain" description="Protein kinase" evidence="3">
    <location>
        <begin position="372"/>
        <end position="638"/>
    </location>
</feature>